<comment type="similarity">
    <text evidence="4">Belongs to the phospholipase D family. MitoPLD/Zucchini subfamily.</text>
</comment>
<evidence type="ECO:0000256" key="4">
    <source>
        <dbReference type="ARBA" id="ARBA00038012"/>
    </source>
</evidence>
<evidence type="ECO:0000256" key="5">
    <source>
        <dbReference type="ARBA" id="ARBA00040549"/>
    </source>
</evidence>
<keyword evidence="9" id="KW-1185">Reference proteome</keyword>
<feature type="domain" description="PLD phosphodiesterase" evidence="7">
    <location>
        <begin position="117"/>
        <end position="144"/>
    </location>
</feature>
<dbReference type="AlphaFoldDB" id="A0AAD4NNE8"/>
<evidence type="ECO:0000256" key="1">
    <source>
        <dbReference type="ARBA" id="ARBA00022801"/>
    </source>
</evidence>
<evidence type="ECO:0000256" key="3">
    <source>
        <dbReference type="ARBA" id="ARBA00023098"/>
    </source>
</evidence>
<dbReference type="SUPFAM" id="SSF56024">
    <property type="entry name" value="Phospholipase D/nuclease"/>
    <property type="match status" value="1"/>
</dbReference>
<dbReference type="InterPro" id="IPR051406">
    <property type="entry name" value="PLD_domain"/>
</dbReference>
<dbReference type="Gene3D" id="3.30.870.10">
    <property type="entry name" value="Endonuclease Chain A"/>
    <property type="match status" value="1"/>
</dbReference>
<dbReference type="CDD" id="cd09170">
    <property type="entry name" value="PLDc_Nuc"/>
    <property type="match status" value="1"/>
</dbReference>
<dbReference type="EMBL" id="JAKKPZ010000001">
    <property type="protein sequence ID" value="KAI1729489.1"/>
    <property type="molecule type" value="Genomic_DNA"/>
</dbReference>
<dbReference type="GO" id="GO:0016042">
    <property type="term" value="P:lipid catabolic process"/>
    <property type="evidence" value="ECO:0007669"/>
    <property type="project" value="UniProtKB-KW"/>
</dbReference>
<keyword evidence="1" id="KW-0378">Hydrolase</keyword>
<dbReference type="SMART" id="SM00155">
    <property type="entry name" value="PLDc"/>
    <property type="match status" value="1"/>
</dbReference>
<dbReference type="Pfam" id="PF13091">
    <property type="entry name" value="PLDc_2"/>
    <property type="match status" value="1"/>
</dbReference>
<dbReference type="PANTHER" id="PTHR43856">
    <property type="entry name" value="CARDIOLIPIN HYDROLASE"/>
    <property type="match status" value="1"/>
</dbReference>
<dbReference type="InterPro" id="IPR025202">
    <property type="entry name" value="PLD-like_dom"/>
</dbReference>
<evidence type="ECO:0000256" key="6">
    <source>
        <dbReference type="ARBA" id="ARBA00043167"/>
    </source>
</evidence>
<proteinExistence type="inferred from homology"/>
<name>A0AAD4NNE8_9BILA</name>
<dbReference type="GO" id="GO:0016891">
    <property type="term" value="F:RNA endonuclease activity producing 5'-phosphomonoesters, hydrolytic mechanism"/>
    <property type="evidence" value="ECO:0007669"/>
    <property type="project" value="TreeGrafter"/>
</dbReference>
<dbReference type="InterPro" id="IPR001736">
    <property type="entry name" value="PLipase_D/transphosphatidylase"/>
</dbReference>
<keyword evidence="2" id="KW-0442">Lipid degradation</keyword>
<gene>
    <name evidence="8" type="ORF">DdX_01731</name>
</gene>
<evidence type="ECO:0000313" key="9">
    <source>
        <dbReference type="Proteomes" id="UP001201812"/>
    </source>
</evidence>
<comment type="caution">
    <text evidence="8">The sequence shown here is derived from an EMBL/GenBank/DDBJ whole genome shotgun (WGS) entry which is preliminary data.</text>
</comment>
<organism evidence="8 9">
    <name type="scientific">Ditylenchus destructor</name>
    <dbReference type="NCBI Taxonomy" id="166010"/>
    <lineage>
        <taxon>Eukaryota</taxon>
        <taxon>Metazoa</taxon>
        <taxon>Ecdysozoa</taxon>
        <taxon>Nematoda</taxon>
        <taxon>Chromadorea</taxon>
        <taxon>Rhabditida</taxon>
        <taxon>Tylenchina</taxon>
        <taxon>Tylenchomorpha</taxon>
        <taxon>Sphaerularioidea</taxon>
        <taxon>Anguinidae</taxon>
        <taxon>Anguininae</taxon>
        <taxon>Ditylenchus</taxon>
    </lineage>
</organism>
<evidence type="ECO:0000313" key="8">
    <source>
        <dbReference type="EMBL" id="KAI1729489.1"/>
    </source>
</evidence>
<reference evidence="8" key="1">
    <citation type="submission" date="2022-01" db="EMBL/GenBank/DDBJ databases">
        <title>Genome Sequence Resource for Two Populations of Ditylenchus destructor, the Migratory Endoparasitic Phytonematode.</title>
        <authorList>
            <person name="Zhang H."/>
            <person name="Lin R."/>
            <person name="Xie B."/>
        </authorList>
    </citation>
    <scope>NUCLEOTIDE SEQUENCE</scope>
    <source>
        <strain evidence="8">BazhouSP</strain>
    </source>
</reference>
<keyword evidence="3" id="KW-0443">Lipid metabolism</keyword>
<sequence>MSLTYYKDLTFHFYAEYSGTPGVWHNAQLSSQDTVKVCFTPPAGCGQLIVEEIGKAKKSIYVQAYSLTSAIIVDGLIRAHSSGVDVNVLVDKSNLKDSFSKMKNLKKAGIKVAVDHVVGIAHNKVMIIDRKRVITGSFNFSHAADYKNAENVVLIDNSTMASAFLESWFTRHSNALL</sequence>
<evidence type="ECO:0000259" key="7">
    <source>
        <dbReference type="PROSITE" id="PS50035"/>
    </source>
</evidence>
<protein>
    <recommendedName>
        <fullName evidence="5">Mitochondrial cardiolipin hydrolase</fullName>
    </recommendedName>
    <alternativeName>
        <fullName evidence="6">Mitochondrial phospholipase</fullName>
    </alternativeName>
</protein>
<evidence type="ECO:0000256" key="2">
    <source>
        <dbReference type="ARBA" id="ARBA00022963"/>
    </source>
</evidence>
<dbReference type="PANTHER" id="PTHR43856:SF1">
    <property type="entry name" value="MITOCHONDRIAL CARDIOLIPIN HYDROLASE"/>
    <property type="match status" value="1"/>
</dbReference>
<accession>A0AAD4NNE8</accession>
<dbReference type="Proteomes" id="UP001201812">
    <property type="component" value="Unassembled WGS sequence"/>
</dbReference>
<dbReference type="PROSITE" id="PS50035">
    <property type="entry name" value="PLD"/>
    <property type="match status" value="1"/>
</dbReference>